<dbReference type="OrthoDB" id="9795634at2"/>
<evidence type="ECO:0000313" key="2">
    <source>
        <dbReference type="Proteomes" id="UP000249340"/>
    </source>
</evidence>
<keyword evidence="2" id="KW-1185">Reference proteome</keyword>
<reference evidence="2" key="1">
    <citation type="submission" date="2018-07" db="EMBL/GenBank/DDBJ databases">
        <title>Streptacidiphilus bronchialis DSM 106435 chromosome.</title>
        <authorList>
            <person name="Batra D."/>
            <person name="Gulvik C.A."/>
        </authorList>
    </citation>
    <scope>NUCLEOTIDE SEQUENCE [LARGE SCALE GENOMIC DNA]</scope>
    <source>
        <strain evidence="2">DSM 106435</strain>
    </source>
</reference>
<dbReference type="KEGG" id="stri:C7M71_029715"/>
<proteinExistence type="predicted"/>
<organism evidence="1 2">
    <name type="scientific">Peterkaempfera bronchialis</name>
    <dbReference type="NCBI Taxonomy" id="2126346"/>
    <lineage>
        <taxon>Bacteria</taxon>
        <taxon>Bacillati</taxon>
        <taxon>Actinomycetota</taxon>
        <taxon>Actinomycetes</taxon>
        <taxon>Kitasatosporales</taxon>
        <taxon>Streptomycetaceae</taxon>
        <taxon>Peterkaempfera</taxon>
    </lineage>
</organism>
<accession>A0A345T4N2</accession>
<dbReference type="Proteomes" id="UP000249340">
    <property type="component" value="Chromosome"/>
</dbReference>
<gene>
    <name evidence="1" type="ORF">C7M71_029715</name>
</gene>
<sequence>MLRTRDLYRWMREAGINAVRQRTVLIEHFAPFTADVRAYYAPAFAELAAQAKKLGLTSAGGDALLDPARPESPFTLPDGYVSEGNVLAVGTA</sequence>
<name>A0A345T4N2_9ACTN</name>
<dbReference type="EMBL" id="CP031264">
    <property type="protein sequence ID" value="AXI80937.1"/>
    <property type="molecule type" value="Genomic_DNA"/>
</dbReference>
<dbReference type="AlphaFoldDB" id="A0A345T4N2"/>
<evidence type="ECO:0000313" key="1">
    <source>
        <dbReference type="EMBL" id="AXI80937.1"/>
    </source>
</evidence>
<dbReference type="RefSeq" id="WP_111490256.1">
    <property type="nucleotide sequence ID" value="NZ_CP031264.1"/>
</dbReference>
<protein>
    <submittedName>
        <fullName evidence="1">Uncharacterized protein</fullName>
    </submittedName>
</protein>